<organism evidence="1 2">
    <name type="scientific">Paucidesulfovibrio gracilis DSM 16080</name>
    <dbReference type="NCBI Taxonomy" id="1121449"/>
    <lineage>
        <taxon>Bacteria</taxon>
        <taxon>Pseudomonadati</taxon>
        <taxon>Thermodesulfobacteriota</taxon>
        <taxon>Desulfovibrionia</taxon>
        <taxon>Desulfovibrionales</taxon>
        <taxon>Desulfovibrionaceae</taxon>
        <taxon>Paucidesulfovibrio</taxon>
    </lineage>
</organism>
<dbReference type="STRING" id="1121449.SAMN02745704_02407"/>
<protein>
    <submittedName>
        <fullName evidence="1">Uncharacterized protein</fullName>
    </submittedName>
</protein>
<feature type="non-terminal residue" evidence="1">
    <location>
        <position position="51"/>
    </location>
</feature>
<proteinExistence type="predicted"/>
<evidence type="ECO:0000313" key="2">
    <source>
        <dbReference type="Proteomes" id="UP000190027"/>
    </source>
</evidence>
<keyword evidence="2" id="KW-1185">Reference proteome</keyword>
<dbReference type="Proteomes" id="UP000190027">
    <property type="component" value="Unassembled WGS sequence"/>
</dbReference>
<sequence>MPGSPQKWDKPLFGVLDAFGDQGANLSEERFFPLDPLSKDFYWLQACGLSR</sequence>
<evidence type="ECO:0000313" key="1">
    <source>
        <dbReference type="EMBL" id="SKA92478.1"/>
    </source>
</evidence>
<gene>
    <name evidence="1" type="ORF">SAMN02745704_02407</name>
</gene>
<dbReference type="EMBL" id="FUYC01000016">
    <property type="protein sequence ID" value="SKA92478.1"/>
    <property type="molecule type" value="Genomic_DNA"/>
</dbReference>
<reference evidence="1 2" key="1">
    <citation type="submission" date="2017-02" db="EMBL/GenBank/DDBJ databases">
        <authorList>
            <person name="Peterson S.W."/>
        </authorList>
    </citation>
    <scope>NUCLEOTIDE SEQUENCE [LARGE SCALE GENOMIC DNA]</scope>
    <source>
        <strain evidence="1 2">DSM 16080</strain>
    </source>
</reference>
<accession>A0A1T4XTI6</accession>
<dbReference type="AlphaFoldDB" id="A0A1T4XTI6"/>
<name>A0A1T4XTI6_9BACT</name>